<dbReference type="InterPro" id="IPR038765">
    <property type="entry name" value="Papain-like_cys_pep_sf"/>
</dbReference>
<feature type="non-terminal residue" evidence="7">
    <location>
        <position position="1"/>
    </location>
</feature>
<comment type="similarity">
    <text evidence="1">Belongs to the peptidase C2 family.</text>
</comment>
<dbReference type="PROSITE" id="PS50203">
    <property type="entry name" value="CALPAIN_CAT"/>
    <property type="match status" value="1"/>
</dbReference>
<dbReference type="InterPro" id="IPR022684">
    <property type="entry name" value="Calpain_cysteine_protease"/>
</dbReference>
<evidence type="ECO:0000313" key="7">
    <source>
        <dbReference type="EMBL" id="WAR28548.1"/>
    </source>
</evidence>
<keyword evidence="8" id="KW-1185">Reference proteome</keyword>
<evidence type="ECO:0000256" key="4">
    <source>
        <dbReference type="ARBA" id="ARBA00022807"/>
    </source>
</evidence>
<dbReference type="CDD" id="cd00044">
    <property type="entry name" value="CysPc"/>
    <property type="match status" value="1"/>
</dbReference>
<organism evidence="7 8">
    <name type="scientific">Mya arenaria</name>
    <name type="common">Soft-shell clam</name>
    <dbReference type="NCBI Taxonomy" id="6604"/>
    <lineage>
        <taxon>Eukaryota</taxon>
        <taxon>Metazoa</taxon>
        <taxon>Spiralia</taxon>
        <taxon>Lophotrochozoa</taxon>
        <taxon>Mollusca</taxon>
        <taxon>Bivalvia</taxon>
        <taxon>Autobranchia</taxon>
        <taxon>Heteroconchia</taxon>
        <taxon>Euheterodonta</taxon>
        <taxon>Imparidentia</taxon>
        <taxon>Neoheterodontei</taxon>
        <taxon>Myida</taxon>
        <taxon>Myoidea</taxon>
        <taxon>Myidae</taxon>
        <taxon>Mya</taxon>
    </lineage>
</organism>
<dbReference type="InterPro" id="IPR001300">
    <property type="entry name" value="Peptidase_C2_calpain_cat"/>
</dbReference>
<feature type="domain" description="Calpain catalytic" evidence="6">
    <location>
        <begin position="1"/>
        <end position="213"/>
    </location>
</feature>
<dbReference type="Proteomes" id="UP001164746">
    <property type="component" value="Chromosome 15"/>
</dbReference>
<dbReference type="SUPFAM" id="SSF54001">
    <property type="entry name" value="Cysteine proteinases"/>
    <property type="match status" value="1"/>
</dbReference>
<dbReference type="EMBL" id="CP111026">
    <property type="protein sequence ID" value="WAR28548.1"/>
    <property type="molecule type" value="Genomic_DNA"/>
</dbReference>
<reference evidence="7" key="1">
    <citation type="submission" date="2022-11" db="EMBL/GenBank/DDBJ databases">
        <title>Centuries of genome instability and evolution in soft-shell clam transmissible cancer (bioRxiv).</title>
        <authorList>
            <person name="Hart S.F.M."/>
            <person name="Yonemitsu M.A."/>
            <person name="Giersch R.M."/>
            <person name="Beal B.F."/>
            <person name="Arriagada G."/>
            <person name="Davis B.W."/>
            <person name="Ostrander E.A."/>
            <person name="Goff S.P."/>
            <person name="Metzger M.J."/>
        </authorList>
    </citation>
    <scope>NUCLEOTIDE SEQUENCE</scope>
    <source>
        <strain evidence="7">MELC-2E11</strain>
        <tissue evidence="7">Siphon/mantle</tissue>
    </source>
</reference>
<dbReference type="Pfam" id="PF00648">
    <property type="entry name" value="Peptidase_C2"/>
    <property type="match status" value="1"/>
</dbReference>
<dbReference type="Gene3D" id="3.90.70.10">
    <property type="entry name" value="Cysteine proteinases"/>
    <property type="match status" value="1"/>
</dbReference>
<comment type="caution">
    <text evidence="5">Lacks conserved residue(s) required for the propagation of feature annotation.</text>
</comment>
<evidence type="ECO:0000256" key="3">
    <source>
        <dbReference type="ARBA" id="ARBA00022801"/>
    </source>
</evidence>
<keyword evidence="3" id="KW-0378">Hydrolase</keyword>
<gene>
    <name evidence="7" type="ORF">MAR_014252</name>
</gene>
<dbReference type="SMART" id="SM00230">
    <property type="entry name" value="CysPc"/>
    <property type="match status" value="1"/>
</dbReference>
<evidence type="ECO:0000256" key="1">
    <source>
        <dbReference type="ARBA" id="ARBA00007623"/>
    </source>
</evidence>
<name>A0ABY7G263_MYAAR</name>
<accession>A0ABY7G263</accession>
<evidence type="ECO:0000313" key="8">
    <source>
        <dbReference type="Proteomes" id="UP001164746"/>
    </source>
</evidence>
<keyword evidence="2" id="KW-0645">Protease</keyword>
<dbReference type="PANTHER" id="PTHR10183">
    <property type="entry name" value="CALPAIN"/>
    <property type="match status" value="1"/>
</dbReference>
<evidence type="ECO:0000256" key="5">
    <source>
        <dbReference type="PROSITE-ProRule" id="PRU00239"/>
    </source>
</evidence>
<dbReference type="PANTHER" id="PTHR10183:SF379">
    <property type="entry name" value="CALPAIN-5"/>
    <property type="match status" value="1"/>
</dbReference>
<dbReference type="PRINTS" id="PR00704">
    <property type="entry name" value="CALPAIN"/>
</dbReference>
<keyword evidence="4" id="KW-0788">Thiol protease</keyword>
<proteinExistence type="inferred from homology"/>
<sequence>WGYLTTNVLSKAKCSKTLEKSIIPDAEDQEWNEKNKYAGIFHFKFWRCGTWVDVVIDDYLPTIHGRLIFVRSKATNEFWSALLEKAYAKLAGSYESLDGGHEKDALVDMTGGVGEDINLTDYTTPEQKKDLFRILEHSKENNALMSAAIGDEDAEVEKELPCGLLTGHAYTITAVKNIKLGKGLFSVFARKHLQMVRCRNPWGRGEWNGAWSD</sequence>
<evidence type="ECO:0000259" key="6">
    <source>
        <dbReference type="PROSITE" id="PS50203"/>
    </source>
</evidence>
<protein>
    <submittedName>
        <fullName evidence="7">CAN5-like protein</fullName>
    </submittedName>
</protein>
<feature type="non-terminal residue" evidence="7">
    <location>
        <position position="213"/>
    </location>
</feature>
<evidence type="ECO:0000256" key="2">
    <source>
        <dbReference type="ARBA" id="ARBA00022670"/>
    </source>
</evidence>